<evidence type="ECO:0000259" key="4">
    <source>
        <dbReference type="Pfam" id="PF14449"/>
    </source>
</evidence>
<feature type="domain" description="Pre-toxin TG" evidence="4">
    <location>
        <begin position="337"/>
        <end position="380"/>
    </location>
</feature>
<proteinExistence type="predicted"/>
<feature type="compositionally biased region" description="Basic and acidic residues" evidence="3">
    <location>
        <begin position="23"/>
        <end position="32"/>
    </location>
</feature>
<dbReference type="InterPro" id="IPR027797">
    <property type="entry name" value="PT-TG_dom"/>
</dbReference>
<dbReference type="EMBL" id="BMOD01000067">
    <property type="protein sequence ID" value="GGJ60044.1"/>
    <property type="molecule type" value="Genomic_DNA"/>
</dbReference>
<evidence type="ECO:0000313" key="6">
    <source>
        <dbReference type="Proteomes" id="UP000632222"/>
    </source>
</evidence>
<comment type="caution">
    <text evidence="5">The sequence shown here is derived from an EMBL/GenBank/DDBJ whole genome shotgun (WGS) entry which is preliminary data.</text>
</comment>
<reference evidence="6" key="1">
    <citation type="journal article" date="2019" name="Int. J. Syst. Evol. Microbiol.">
        <title>The Global Catalogue of Microorganisms (GCM) 10K type strain sequencing project: providing services to taxonomists for standard genome sequencing and annotation.</title>
        <authorList>
            <consortium name="The Broad Institute Genomics Platform"/>
            <consortium name="The Broad Institute Genome Sequencing Center for Infectious Disease"/>
            <person name="Wu L."/>
            <person name="Ma J."/>
        </authorList>
    </citation>
    <scope>NUCLEOTIDE SEQUENCE [LARGE SCALE GENOMIC DNA]</scope>
    <source>
        <strain evidence="6">JCM 14370</strain>
    </source>
</reference>
<organism evidence="5 6">
    <name type="scientific">Deinococcus roseus</name>
    <dbReference type="NCBI Taxonomy" id="392414"/>
    <lineage>
        <taxon>Bacteria</taxon>
        <taxon>Thermotogati</taxon>
        <taxon>Deinococcota</taxon>
        <taxon>Deinococci</taxon>
        <taxon>Deinococcales</taxon>
        <taxon>Deinococcaceae</taxon>
        <taxon>Deinococcus</taxon>
    </lineage>
</organism>
<evidence type="ECO:0000313" key="5">
    <source>
        <dbReference type="EMBL" id="GGJ60044.1"/>
    </source>
</evidence>
<feature type="compositionally biased region" description="Polar residues" evidence="3">
    <location>
        <begin position="65"/>
        <end position="88"/>
    </location>
</feature>
<gene>
    <name evidence="5" type="ORF">GCM10008938_52710</name>
</gene>
<protein>
    <recommendedName>
        <fullName evidence="4">Pre-toxin TG domain-containing protein</fullName>
    </recommendedName>
</protein>
<evidence type="ECO:0000256" key="3">
    <source>
        <dbReference type="SAM" id="MobiDB-lite"/>
    </source>
</evidence>
<name>A0ABQ2DLY4_9DEIO</name>
<feature type="compositionally biased region" description="Low complexity" evidence="3">
    <location>
        <begin position="147"/>
        <end position="157"/>
    </location>
</feature>
<evidence type="ECO:0000256" key="2">
    <source>
        <dbReference type="ARBA" id="ARBA00022525"/>
    </source>
</evidence>
<feature type="compositionally biased region" description="Polar residues" evidence="3">
    <location>
        <begin position="38"/>
        <end position="48"/>
    </location>
</feature>
<keyword evidence="2" id="KW-0964">Secreted</keyword>
<evidence type="ECO:0000256" key="1">
    <source>
        <dbReference type="ARBA" id="ARBA00004613"/>
    </source>
</evidence>
<keyword evidence="6" id="KW-1185">Reference proteome</keyword>
<feature type="region of interest" description="Disordered" evidence="3">
    <location>
        <begin position="1"/>
        <end position="196"/>
    </location>
</feature>
<sequence length="392" mass="40849">MLDTNTWDPVQPFIVKSNPQGKGESEFKDPTPSREVGLTSSSVSSPDAFQNPFLGGSDVVAPADSITQNATGMSAFSNPLPDPQNQTPPEAEPLDPSEFGPPVPLTDVNSNALGASNVADNAELNSSGSVGLTEATLPTPELNPNLSGSAGSSGVVAPDSELNPNIGGGNTGAGGSSGTGSGVVSPDEPPLQKSPTISAFATEPDRSVEAMCNDPAQNLKDANAKETCAYYKALGEKDDDSAKAAQDLLNVTLSKYGLGALYDMKDVLKVLRGFRFEKAGQVLQGIVSELVLNDKMTPELLETYAKFARNYTASKGESLIAGGGLVAGILITGYGAEMADMVADYVPGLSNFKSAYETAVGTSLFSGTQLTGWERVLAEILHLFSPWKKMQF</sequence>
<dbReference type="Pfam" id="PF14449">
    <property type="entry name" value="PT-TG"/>
    <property type="match status" value="1"/>
</dbReference>
<accession>A0ABQ2DLY4</accession>
<comment type="subcellular location">
    <subcellularLocation>
        <location evidence="1">Secreted</location>
    </subcellularLocation>
</comment>
<feature type="compositionally biased region" description="Gly residues" evidence="3">
    <location>
        <begin position="166"/>
        <end position="181"/>
    </location>
</feature>
<dbReference type="Proteomes" id="UP000632222">
    <property type="component" value="Unassembled WGS sequence"/>
</dbReference>